<evidence type="ECO:0000313" key="12">
    <source>
        <dbReference type="EMBL" id="SIS40419.1"/>
    </source>
</evidence>
<dbReference type="InterPro" id="IPR017853">
    <property type="entry name" value="GH"/>
</dbReference>
<dbReference type="InterPro" id="IPR014756">
    <property type="entry name" value="Ig_E-set"/>
</dbReference>
<keyword evidence="13" id="KW-1185">Reference proteome</keyword>
<evidence type="ECO:0000313" key="13">
    <source>
        <dbReference type="Proteomes" id="UP000186292"/>
    </source>
</evidence>
<dbReference type="CDD" id="cd11322">
    <property type="entry name" value="AmyAc_Glg_BE"/>
    <property type="match status" value="1"/>
</dbReference>
<evidence type="ECO:0000256" key="5">
    <source>
        <dbReference type="ARBA" id="ARBA00022676"/>
    </source>
</evidence>
<dbReference type="EC" id="2.4.1.18" evidence="9"/>
<comment type="function">
    <text evidence="9">Catalyzes the formation of the alpha-1,6-glucosidic linkages in glycogen by scission of a 1,4-alpha-linked oligosaccharide from growing alpha-1,4-glucan chains and the subsequent attachment of the oligosaccharide to the alpha-1,6 position.</text>
</comment>
<dbReference type="PIRSF" id="PIRSF000463">
    <property type="entry name" value="GlgB"/>
    <property type="match status" value="1"/>
</dbReference>
<dbReference type="InterPro" id="IPR004193">
    <property type="entry name" value="Glyco_hydro_13_N"/>
</dbReference>
<dbReference type="PANTHER" id="PTHR43651:SF3">
    <property type="entry name" value="1,4-ALPHA-GLUCAN-BRANCHING ENZYME"/>
    <property type="match status" value="1"/>
</dbReference>
<evidence type="ECO:0000256" key="3">
    <source>
        <dbReference type="ARBA" id="ARBA00009000"/>
    </source>
</evidence>
<protein>
    <recommendedName>
        <fullName evidence="9">1,4-alpha-glucan branching enzyme GlgB</fullName>
        <ecNumber evidence="9">2.4.1.18</ecNumber>
    </recommendedName>
    <alternativeName>
        <fullName evidence="9">1,4-alpha-D-glucan:1,4-alpha-D-glucan 6-glucosyl-transferase</fullName>
    </alternativeName>
    <alternativeName>
        <fullName evidence="9">Alpha-(1-&gt;4)-glucan branching enzyme</fullName>
    </alternativeName>
    <alternativeName>
        <fullName evidence="9">Glycogen branching enzyme</fullName>
        <shortName evidence="9">BE</shortName>
    </alternativeName>
</protein>
<dbReference type="SUPFAM" id="SSF81296">
    <property type="entry name" value="E set domains"/>
    <property type="match status" value="2"/>
</dbReference>
<keyword evidence="5 9" id="KW-0328">Glycosyltransferase</keyword>
<dbReference type="GO" id="GO:0005829">
    <property type="term" value="C:cytosol"/>
    <property type="evidence" value="ECO:0007669"/>
    <property type="project" value="TreeGrafter"/>
</dbReference>
<dbReference type="CDD" id="cd02855">
    <property type="entry name" value="E_set_GBE_prok_N"/>
    <property type="match status" value="1"/>
</dbReference>
<dbReference type="InterPro" id="IPR054169">
    <property type="entry name" value="GlgB_N"/>
</dbReference>
<keyword evidence="4 9" id="KW-0321">Glycogen metabolism</keyword>
<keyword evidence="8 9" id="KW-0119">Carbohydrate metabolism</keyword>
<evidence type="ECO:0000256" key="6">
    <source>
        <dbReference type="ARBA" id="ARBA00022679"/>
    </source>
</evidence>
<dbReference type="InterPro" id="IPR006047">
    <property type="entry name" value="GH13_cat_dom"/>
</dbReference>
<dbReference type="InterPro" id="IPR006048">
    <property type="entry name" value="A-amylase/branching_C"/>
</dbReference>
<dbReference type="PANTHER" id="PTHR43651">
    <property type="entry name" value="1,4-ALPHA-GLUCAN-BRANCHING ENZYME"/>
    <property type="match status" value="1"/>
</dbReference>
<dbReference type="RefSeq" id="WP_076598394.1">
    <property type="nucleotide sequence ID" value="NZ_CP046976.1"/>
</dbReference>
<dbReference type="OrthoDB" id="9800174at2"/>
<evidence type="ECO:0000256" key="10">
    <source>
        <dbReference type="PIRSR" id="PIRSR000463-1"/>
    </source>
</evidence>
<dbReference type="NCBIfam" id="NF003811">
    <property type="entry name" value="PRK05402.1"/>
    <property type="match status" value="1"/>
</dbReference>
<evidence type="ECO:0000256" key="8">
    <source>
        <dbReference type="ARBA" id="ARBA00023277"/>
    </source>
</evidence>
<accession>A0A1N7ITJ4</accession>
<evidence type="ECO:0000256" key="1">
    <source>
        <dbReference type="ARBA" id="ARBA00000826"/>
    </source>
</evidence>
<dbReference type="UniPathway" id="UPA00164"/>
<dbReference type="InterPro" id="IPR037439">
    <property type="entry name" value="Branching_enzy"/>
</dbReference>
<comment type="catalytic activity">
    <reaction evidence="1 9">
        <text>Transfers a segment of a (1-&gt;4)-alpha-D-glucan chain to a primary hydroxy group in a similar glucan chain.</text>
        <dbReference type="EC" id="2.4.1.18"/>
    </reaction>
</comment>
<dbReference type="InterPro" id="IPR013780">
    <property type="entry name" value="Glyco_hydro_b"/>
</dbReference>
<feature type="domain" description="Glycosyl hydrolase family 13 catalytic" evidence="11">
    <location>
        <begin position="264"/>
        <end position="618"/>
    </location>
</feature>
<dbReference type="Gene3D" id="2.60.40.10">
    <property type="entry name" value="Immunoglobulins"/>
    <property type="match status" value="2"/>
</dbReference>
<dbReference type="GO" id="GO:0043169">
    <property type="term" value="F:cation binding"/>
    <property type="evidence" value="ECO:0007669"/>
    <property type="project" value="InterPro"/>
</dbReference>
<dbReference type="Pfam" id="PF02922">
    <property type="entry name" value="CBM_48"/>
    <property type="match status" value="1"/>
</dbReference>
<dbReference type="SUPFAM" id="SSF51011">
    <property type="entry name" value="Glycosyl hydrolase domain"/>
    <property type="match status" value="1"/>
</dbReference>
<dbReference type="InterPro" id="IPR044143">
    <property type="entry name" value="GlgB_N_E_set_prok"/>
</dbReference>
<comment type="similarity">
    <text evidence="3 9">Belongs to the glycosyl hydrolase 13 family. GlgB subfamily.</text>
</comment>
<keyword evidence="6 9" id="KW-0808">Transferase</keyword>
<evidence type="ECO:0000259" key="11">
    <source>
        <dbReference type="SMART" id="SM00642"/>
    </source>
</evidence>
<dbReference type="NCBIfam" id="TIGR01515">
    <property type="entry name" value="branching_enzym"/>
    <property type="match status" value="1"/>
</dbReference>
<dbReference type="EMBL" id="FTOF01000002">
    <property type="protein sequence ID" value="SIS40419.1"/>
    <property type="molecule type" value="Genomic_DNA"/>
</dbReference>
<evidence type="ECO:0000256" key="7">
    <source>
        <dbReference type="ARBA" id="ARBA00023056"/>
    </source>
</evidence>
<comment type="subunit">
    <text evidence="9">Monomer.</text>
</comment>
<dbReference type="Pfam" id="PF00128">
    <property type="entry name" value="Alpha-amylase"/>
    <property type="match status" value="1"/>
</dbReference>
<dbReference type="Proteomes" id="UP000186292">
    <property type="component" value="Unassembled WGS sequence"/>
</dbReference>
<reference evidence="13" key="1">
    <citation type="submission" date="2017-01" db="EMBL/GenBank/DDBJ databases">
        <authorList>
            <person name="Varghese N."/>
            <person name="Submissions S."/>
        </authorList>
    </citation>
    <scope>NUCLEOTIDE SEQUENCE [LARGE SCALE GENOMIC DNA]</scope>
    <source>
        <strain evidence="13">DSM 44531</strain>
    </source>
</reference>
<dbReference type="GO" id="GO:0003844">
    <property type="term" value="F:1,4-alpha-glucan branching enzyme activity"/>
    <property type="evidence" value="ECO:0007669"/>
    <property type="project" value="UniProtKB-UniRule"/>
</dbReference>
<evidence type="ECO:0000256" key="4">
    <source>
        <dbReference type="ARBA" id="ARBA00022600"/>
    </source>
</evidence>
<name>A0A1N7ITJ4_9CORY</name>
<feature type="active site" description="Nucleophile" evidence="9 10">
    <location>
        <position position="416"/>
    </location>
</feature>
<dbReference type="NCBIfam" id="NF008967">
    <property type="entry name" value="PRK12313.1"/>
    <property type="match status" value="1"/>
</dbReference>
<dbReference type="SUPFAM" id="SSF51445">
    <property type="entry name" value="(Trans)glycosidases"/>
    <property type="match status" value="1"/>
</dbReference>
<evidence type="ECO:0000256" key="9">
    <source>
        <dbReference type="HAMAP-Rule" id="MF_00685"/>
    </source>
</evidence>
<dbReference type="SMART" id="SM00642">
    <property type="entry name" value="Aamy"/>
    <property type="match status" value="1"/>
</dbReference>
<comment type="pathway">
    <text evidence="2 9">Glycan biosynthesis; glycogen biosynthesis.</text>
</comment>
<dbReference type="Pfam" id="PF02806">
    <property type="entry name" value="Alpha-amylase_C"/>
    <property type="match status" value="1"/>
</dbReference>
<dbReference type="GO" id="GO:0004553">
    <property type="term" value="F:hydrolase activity, hydrolyzing O-glycosyl compounds"/>
    <property type="evidence" value="ECO:0007669"/>
    <property type="project" value="InterPro"/>
</dbReference>
<dbReference type="InterPro" id="IPR013783">
    <property type="entry name" value="Ig-like_fold"/>
</dbReference>
<dbReference type="FunFam" id="3.20.20.80:FF:000003">
    <property type="entry name" value="1,4-alpha-glucan branching enzyme GlgB"/>
    <property type="match status" value="1"/>
</dbReference>
<proteinExistence type="inferred from homology"/>
<keyword evidence="7 9" id="KW-0320">Glycogen biosynthesis</keyword>
<dbReference type="Gene3D" id="2.60.40.1180">
    <property type="entry name" value="Golgi alpha-mannosidase II"/>
    <property type="match status" value="1"/>
</dbReference>
<dbReference type="AlphaFoldDB" id="A0A1N7ITJ4"/>
<organism evidence="12 13">
    <name type="scientific">Corynebacterium appendicis CIP 107643</name>
    <dbReference type="NCBI Taxonomy" id="1161099"/>
    <lineage>
        <taxon>Bacteria</taxon>
        <taxon>Bacillati</taxon>
        <taxon>Actinomycetota</taxon>
        <taxon>Actinomycetes</taxon>
        <taxon>Mycobacteriales</taxon>
        <taxon>Corynebacteriaceae</taxon>
        <taxon>Corynebacterium</taxon>
    </lineage>
</organism>
<dbReference type="STRING" id="1161099.SAMN05444817_10235"/>
<dbReference type="Gene3D" id="3.20.20.80">
    <property type="entry name" value="Glycosidases"/>
    <property type="match status" value="1"/>
</dbReference>
<gene>
    <name evidence="9" type="primary">glgB</name>
    <name evidence="12" type="ORF">SAMN05444817_10235</name>
</gene>
<evidence type="ECO:0000256" key="2">
    <source>
        <dbReference type="ARBA" id="ARBA00004964"/>
    </source>
</evidence>
<sequence length="738" mass="83571">MTSGYDDTPAQLEPAHHIPDEDRRRLLECKHHAPHDFYGWHATSKGSVIRARLLGATHVEVLIHNQGLPMTPIGDDIWVLPLEDELAPDYRFQVTYPDAAPVIIADPYHFLPTLSSFDLHLIGEGRHERLWEVLGANQHTYNTSMGEVQGTSFALWAPNAQGVAVIGEFCNWNPNQYPMRTLGSTGIWEIFIPGIKPGAEYKFTVQGADGRAVDKADPMAKQTKTPPETVSVVADIDEYAWTDHEWMAARPGNDATNTPMSVYEVHIGSWRVGYGYRELARELVPYLVDNGYTHVEFLPVAEHPFGGSWGYQVSGYYSPTARWGSPEDFKYLVDKLHGAGIGVIVDWVPAHFPKDEWALARFDGTPLYEHPDWRRGEQKDWGTYVFDFGRNEVRNFLVANALYWFEEYHLDGIRVDAVASMLYLDYSRNPGEWLPNQFGGRENLDAVQFLQEVNGTVHRTHPGVLTIAEESTAWPGVTAQTSADGLGFSLKWNMGWMNDTLEYFSLDPIHRSYHHHEITFSLVYAFSERYVLPFSHDEVVHGKGSLWERMPGDAWKKAAGVRNLFAYMFSHPGKQLMFMGCEFGQTTEWAEAGSVNWDDLEGWDSEYHHGIRTLVRDLNHLYRDTPALYSQDNTPMGFQWIKGDDSQHNILAYIRWGADGTPVLAVINLSGASQPDYRLGLPRAGEWELILNTDDARYSGAGNPLADAVSTSPQPWDSFEQSASFHMPAMSAQFYRFR</sequence>
<dbReference type="HAMAP" id="MF_00685">
    <property type="entry name" value="GlgB"/>
    <property type="match status" value="1"/>
</dbReference>
<dbReference type="Pfam" id="PF22019">
    <property type="entry name" value="GlgB_N"/>
    <property type="match status" value="1"/>
</dbReference>
<feature type="active site" description="Proton donor" evidence="9 10">
    <location>
        <position position="469"/>
    </location>
</feature>
<dbReference type="GO" id="GO:0005978">
    <property type="term" value="P:glycogen biosynthetic process"/>
    <property type="evidence" value="ECO:0007669"/>
    <property type="project" value="UniProtKB-UniRule"/>
</dbReference>
<dbReference type="InterPro" id="IPR006407">
    <property type="entry name" value="GlgB"/>
</dbReference>